<sequence>ARIKTECYYLSPHLFKADLIRMADNAKLYNKPHTGYHRCAELLSSYIENQWQSINWPPEPKPIRPTSQQIEELLKQRKQIEGVSEQEQESITSNEKLMKD</sequence>
<organism evidence="4 5">
    <name type="scientific">Streblomastix strix</name>
    <dbReference type="NCBI Taxonomy" id="222440"/>
    <lineage>
        <taxon>Eukaryota</taxon>
        <taxon>Metamonada</taxon>
        <taxon>Preaxostyla</taxon>
        <taxon>Oxymonadida</taxon>
        <taxon>Streblomastigidae</taxon>
        <taxon>Streblomastix</taxon>
    </lineage>
</organism>
<dbReference type="Proteomes" id="UP000324800">
    <property type="component" value="Unassembled WGS sequence"/>
</dbReference>
<evidence type="ECO:0008006" key="6">
    <source>
        <dbReference type="Google" id="ProtNLM"/>
    </source>
</evidence>
<feature type="non-terminal residue" evidence="4">
    <location>
        <position position="1"/>
    </location>
</feature>
<dbReference type="OrthoDB" id="21648at2759"/>
<proteinExistence type="predicted"/>
<evidence type="ECO:0000256" key="2">
    <source>
        <dbReference type="SAM" id="MobiDB-lite"/>
    </source>
</evidence>
<accession>A0A5J4VA96</accession>
<comment type="caution">
    <text evidence="4">The sequence shown here is derived from an EMBL/GenBank/DDBJ whole genome shotgun (WGS) entry which is preliminary data.</text>
</comment>
<name>A0A5J4VA96_9EUKA</name>
<evidence type="ECO:0000313" key="5">
    <source>
        <dbReference type="Proteomes" id="UP000324800"/>
    </source>
</evidence>
<feature type="region of interest" description="Disordered" evidence="2">
    <location>
        <begin position="78"/>
        <end position="100"/>
    </location>
</feature>
<dbReference type="EMBL" id="SNRW01023641">
    <property type="protein sequence ID" value="KAA6362852.1"/>
    <property type="molecule type" value="Genomic_DNA"/>
</dbReference>
<protein>
    <recommendedName>
        <fullName evidence="6">Bromo domain-containing protein</fullName>
    </recommendedName>
</protein>
<feature type="compositionally biased region" description="Polar residues" evidence="2">
    <location>
        <begin position="89"/>
        <end position="100"/>
    </location>
</feature>
<evidence type="ECO:0000256" key="1">
    <source>
        <dbReference type="ARBA" id="ARBA00023117"/>
    </source>
</evidence>
<dbReference type="Gene3D" id="1.20.920.10">
    <property type="entry name" value="Bromodomain-like"/>
    <property type="match status" value="1"/>
</dbReference>
<dbReference type="EMBL" id="SNRW01008487">
    <property type="protein sequence ID" value="KAA6379446.1"/>
    <property type="molecule type" value="Genomic_DNA"/>
</dbReference>
<reference evidence="4 5" key="1">
    <citation type="submission" date="2019-03" db="EMBL/GenBank/DDBJ databases">
        <title>Single cell metagenomics reveals metabolic interactions within the superorganism composed of flagellate Streblomastix strix and complex community of Bacteroidetes bacteria on its surface.</title>
        <authorList>
            <person name="Treitli S.C."/>
            <person name="Kolisko M."/>
            <person name="Husnik F."/>
            <person name="Keeling P."/>
            <person name="Hampl V."/>
        </authorList>
    </citation>
    <scope>NUCLEOTIDE SEQUENCE [LARGE SCALE GENOMIC DNA]</scope>
    <source>
        <strain evidence="4">ST1C</strain>
    </source>
</reference>
<dbReference type="SUPFAM" id="SSF47370">
    <property type="entry name" value="Bromodomain"/>
    <property type="match status" value="1"/>
</dbReference>
<dbReference type="InterPro" id="IPR036427">
    <property type="entry name" value="Bromodomain-like_sf"/>
</dbReference>
<dbReference type="AlphaFoldDB" id="A0A5J4VA96"/>
<gene>
    <name evidence="4" type="ORF">EZS28_025025</name>
    <name evidence="3" type="ORF">EZS28_041620</name>
</gene>
<evidence type="ECO:0000313" key="4">
    <source>
        <dbReference type="EMBL" id="KAA6379446.1"/>
    </source>
</evidence>
<evidence type="ECO:0000313" key="3">
    <source>
        <dbReference type="EMBL" id="KAA6362852.1"/>
    </source>
</evidence>
<keyword evidence="1" id="KW-0103">Bromodomain</keyword>